<dbReference type="GO" id="GO:0007155">
    <property type="term" value="P:cell adhesion"/>
    <property type="evidence" value="ECO:0007669"/>
    <property type="project" value="InterPro"/>
</dbReference>
<reference evidence="8 9" key="1">
    <citation type="submission" date="2014-08" db="EMBL/GenBank/DDBJ databases">
        <title>Genomic and Phenotypic Diversity of Colwellia psychrerythraea strains from Disparate Marine Basins.</title>
        <authorList>
            <person name="Techtmann S.M."/>
            <person name="Stelling S.C."/>
            <person name="Utturkar S.M."/>
            <person name="Alshibli N."/>
            <person name="Harris A."/>
            <person name="Brown S.D."/>
            <person name="Hazen T.C."/>
        </authorList>
    </citation>
    <scope>NUCLEOTIDE SEQUENCE [LARGE SCALE GENOMIC DNA]</scope>
    <source>
        <strain evidence="8 9">GAB14E</strain>
    </source>
</reference>
<evidence type="ECO:0000256" key="5">
    <source>
        <dbReference type="RuleBase" id="RU362066"/>
    </source>
</evidence>
<dbReference type="PANTHER" id="PTHR30288">
    <property type="entry name" value="FLAGELLAR CAP/ASSEMBLY PROTEIN FLID"/>
    <property type="match status" value="1"/>
</dbReference>
<evidence type="ECO:0000256" key="3">
    <source>
        <dbReference type="ARBA" id="ARBA00023054"/>
    </source>
</evidence>
<keyword evidence="4 5" id="KW-0975">Bacterial flagellum</keyword>
<dbReference type="EMBL" id="JQEC01000004">
    <property type="protein sequence ID" value="KGJ97000.1"/>
    <property type="molecule type" value="Genomic_DNA"/>
</dbReference>
<keyword evidence="8" id="KW-0282">Flagellum</keyword>
<comment type="caution">
    <text evidence="8">The sequence shown here is derived from an EMBL/GenBank/DDBJ whole genome shotgun (WGS) entry which is preliminary data.</text>
</comment>
<dbReference type="Proteomes" id="UP000029868">
    <property type="component" value="Unassembled WGS sequence"/>
</dbReference>
<evidence type="ECO:0000256" key="1">
    <source>
        <dbReference type="ARBA" id="ARBA00009764"/>
    </source>
</evidence>
<comment type="function">
    <text evidence="5">Required for morphogenesis and for the elongation of the flagellar filament by facilitating polymerization of the flagellin monomers at the tip of growing filament. Forms a capping structure, which prevents flagellin subunits (transported through the central channel of the flagellum) from leaking out without polymerization at the distal end.</text>
</comment>
<organism evidence="8 9">
    <name type="scientific">Colwellia psychrerythraea</name>
    <name type="common">Vibrio psychroerythus</name>
    <dbReference type="NCBI Taxonomy" id="28229"/>
    <lineage>
        <taxon>Bacteria</taxon>
        <taxon>Pseudomonadati</taxon>
        <taxon>Pseudomonadota</taxon>
        <taxon>Gammaproteobacteria</taxon>
        <taxon>Alteromonadales</taxon>
        <taxon>Colwelliaceae</taxon>
        <taxon>Colwellia</taxon>
    </lineage>
</organism>
<dbReference type="GO" id="GO:0005576">
    <property type="term" value="C:extracellular region"/>
    <property type="evidence" value="ECO:0007669"/>
    <property type="project" value="UniProtKB-SubCell"/>
</dbReference>
<dbReference type="GO" id="GO:0009421">
    <property type="term" value="C:bacterial-type flagellum filament cap"/>
    <property type="evidence" value="ECO:0007669"/>
    <property type="project" value="InterPro"/>
</dbReference>
<keyword evidence="5" id="KW-0964">Secreted</keyword>
<comment type="similarity">
    <text evidence="1 5">Belongs to the FliD family.</text>
</comment>
<gene>
    <name evidence="8" type="ORF">GAB14E_1468</name>
</gene>
<dbReference type="InterPro" id="IPR010810">
    <property type="entry name" value="Flagellin_hook_IN_motif"/>
</dbReference>
<evidence type="ECO:0000259" key="6">
    <source>
        <dbReference type="Pfam" id="PF02465"/>
    </source>
</evidence>
<feature type="domain" description="Flagellar hook-associated protein 2 N-terminal" evidence="6">
    <location>
        <begin position="9"/>
        <end position="105"/>
    </location>
</feature>
<evidence type="ECO:0000256" key="4">
    <source>
        <dbReference type="ARBA" id="ARBA00023143"/>
    </source>
</evidence>
<evidence type="ECO:0000313" key="9">
    <source>
        <dbReference type="Proteomes" id="UP000029868"/>
    </source>
</evidence>
<dbReference type="PANTHER" id="PTHR30288:SF0">
    <property type="entry name" value="FLAGELLAR HOOK-ASSOCIATED PROTEIN 2"/>
    <property type="match status" value="1"/>
</dbReference>
<dbReference type="InterPro" id="IPR010809">
    <property type="entry name" value="FliD_C"/>
</dbReference>
<feature type="domain" description="Flagellar hook-associated protein 2 C-terminal" evidence="7">
    <location>
        <begin position="216"/>
        <end position="442"/>
    </location>
</feature>
<dbReference type="Pfam" id="PF07196">
    <property type="entry name" value="Flagellin_IN"/>
    <property type="match status" value="1"/>
</dbReference>
<dbReference type="RefSeq" id="WP_331386592.1">
    <property type="nucleotide sequence ID" value="NZ_JQEC01000004.1"/>
</dbReference>
<comment type="subcellular location">
    <subcellularLocation>
        <location evidence="5">Secreted</location>
    </subcellularLocation>
    <subcellularLocation>
        <location evidence="5">Bacterial flagellum</location>
    </subcellularLocation>
</comment>
<dbReference type="AlphaFoldDB" id="A0A099L3I1"/>
<dbReference type="InterPro" id="IPR040026">
    <property type="entry name" value="FliD"/>
</dbReference>
<evidence type="ECO:0000259" key="7">
    <source>
        <dbReference type="Pfam" id="PF07195"/>
    </source>
</evidence>
<comment type="subunit">
    <text evidence="2 5">Homopentamer.</text>
</comment>
<dbReference type="InterPro" id="IPR003481">
    <property type="entry name" value="FliD_N"/>
</dbReference>
<name>A0A099L3I1_COLPS</name>
<evidence type="ECO:0000313" key="8">
    <source>
        <dbReference type="EMBL" id="KGJ97000.1"/>
    </source>
</evidence>
<dbReference type="GO" id="GO:0071973">
    <property type="term" value="P:bacterial-type flagellum-dependent cell motility"/>
    <property type="evidence" value="ECO:0007669"/>
    <property type="project" value="TreeGrafter"/>
</dbReference>
<keyword evidence="8" id="KW-0969">Cilium</keyword>
<dbReference type="Pfam" id="PF07195">
    <property type="entry name" value="FliD_C"/>
    <property type="match status" value="1"/>
</dbReference>
<dbReference type="Pfam" id="PF02465">
    <property type="entry name" value="FliD_N"/>
    <property type="match status" value="1"/>
</dbReference>
<accession>A0A099L3I1</accession>
<keyword evidence="8" id="KW-0966">Cell projection</keyword>
<dbReference type="PATRIC" id="fig|28229.3.peg.630"/>
<sequence>MITFQGLGSGLQVGEIVEAIVGAEKVPYESRMNQQQAIISADISAVGALKSALEKVQESIANLADVDKYQQRTTAGDDDFISLSSSKEASVGSYSVKVDALASSHKLLSTGIDSEEAIGEGTLTFNSGTNSFDVTVSDTATLSEIRDSINDNEDNDSVIATIITDDNGQHLVLTSKDTGVANTITVTANDVGDGDHTDNIGLSRLASNNLTEVDVAADAQITIDGTLVVTSSTNEFSNVIDGIDITAKKAQDVDDDLSQVKISEDNSNIKETLDEFVKAYNELVDLSSNLGKVGDGNSGILSGDSLLRGVMSKIRNEISSSFDFGNNGESSLTQLGIETDKYGKLSIDDSKLNDAIKENVDNVQSFFIGTDAKPGLAGTINEMLNFYTESDGLIQGRIDSKEKQLSGIDVDRANFSRKMDSLEARLSAQYNSMDLLVASLNSTSSYLMQQLDNMPGVVRKS</sequence>
<keyword evidence="3" id="KW-0175">Coiled coil</keyword>
<dbReference type="GO" id="GO:0009424">
    <property type="term" value="C:bacterial-type flagellum hook"/>
    <property type="evidence" value="ECO:0007669"/>
    <property type="project" value="UniProtKB-UniRule"/>
</dbReference>
<evidence type="ECO:0000256" key="2">
    <source>
        <dbReference type="ARBA" id="ARBA00011255"/>
    </source>
</evidence>
<proteinExistence type="inferred from homology"/>
<protein>
    <recommendedName>
        <fullName evidence="5">Flagellar hook-associated protein 2</fullName>
        <shortName evidence="5">HAP2</shortName>
    </recommendedName>
    <alternativeName>
        <fullName evidence="5">Flagellar cap protein</fullName>
    </alternativeName>
</protein>